<dbReference type="PANTHER" id="PTHR13356:SF0">
    <property type="entry name" value="SOSS COMPLEX SUBUNIT B HOMOLOG"/>
    <property type="match status" value="1"/>
</dbReference>
<accession>A0A075FXK6</accession>
<sequence>MSEFEELLKKIQEQKPELTKQDIDDKIKQKMEKIGPGYLTDEGALFLIAGDLGISLKQNLKTEIGLKDIYVGAKDVSIESRVLNISPTKQFSRKDGSPFLLRTMTVYDNDSAVSVKLWDEKANLPGIEELKPGDLIKIIKAYVKSDLNGSPTLNIGSGSGIESTNKESKIRAVDELTIDVSEVKENQSNLVVSGKIDGSITTLEFTNRRGEPGKGLRMRLKGKDDTTKGVVIWGKDESFLPKVISQNAKVRLLGVRTKVGNQGLEIHGNEATLVEIEGGKESEPVIVRIASIKRNDVGKTSAIGIDNKKNMMYLSDSSNMLDSINAGDVIECMPSQVFGNAVTINHDSFVRKIDDDGGIPQLSSLRTKISEIKSGNNYCVEAIILKEPEKREVQTKTGETILLSEMFVEDDSGQIWIKGWRNQAIILDGLSGGEIISVTAVNAKAGLEGRTELFLTPFSAVIKKN</sequence>
<name>A0A075FXK6_9ARCH</name>
<gene>
    <name evidence="2" type="primary">RFA1</name>
    <name evidence="2" type="synonym">rpa</name>
    <name evidence="2" type="synonym">RPA1</name>
</gene>
<evidence type="ECO:0000313" key="2">
    <source>
        <dbReference type="EMBL" id="AIE94206.1"/>
    </source>
</evidence>
<dbReference type="InterPro" id="IPR051231">
    <property type="entry name" value="SOSS-B"/>
</dbReference>
<dbReference type="CDD" id="cd04491">
    <property type="entry name" value="SoSSB_OBF"/>
    <property type="match status" value="1"/>
</dbReference>
<dbReference type="GO" id="GO:0003677">
    <property type="term" value="F:DNA binding"/>
    <property type="evidence" value="ECO:0007669"/>
    <property type="project" value="UniProtKB-KW"/>
</dbReference>
<keyword evidence="2" id="KW-0067">ATP-binding</keyword>
<dbReference type="PANTHER" id="PTHR13356">
    <property type="entry name" value="OB FOLD NUCLEIC ACID BINDING PROTEIN-RELATED"/>
    <property type="match status" value="1"/>
</dbReference>
<keyword evidence="1" id="KW-0238">DNA-binding</keyword>
<dbReference type="AlphaFoldDB" id="A0A075FXK6"/>
<dbReference type="Gene3D" id="2.40.50.140">
    <property type="entry name" value="Nucleic acid-binding proteins"/>
    <property type="match status" value="3"/>
</dbReference>
<keyword evidence="2" id="KW-0378">Hydrolase</keyword>
<dbReference type="GO" id="GO:0010212">
    <property type="term" value="P:response to ionizing radiation"/>
    <property type="evidence" value="ECO:0007669"/>
    <property type="project" value="TreeGrafter"/>
</dbReference>
<dbReference type="SUPFAM" id="SSF50249">
    <property type="entry name" value="Nucleic acid-binding proteins"/>
    <property type="match status" value="2"/>
</dbReference>
<dbReference type="GO" id="GO:0000724">
    <property type="term" value="P:double-strand break repair via homologous recombination"/>
    <property type="evidence" value="ECO:0007669"/>
    <property type="project" value="TreeGrafter"/>
</dbReference>
<dbReference type="GO" id="GO:0004386">
    <property type="term" value="F:helicase activity"/>
    <property type="evidence" value="ECO:0007669"/>
    <property type="project" value="UniProtKB-KW"/>
</dbReference>
<protein>
    <submittedName>
        <fullName evidence="2">Nucleic acid binding OB-fold tRNA/helicase-type protein (RFA1, RPA1, rpa)</fullName>
    </submittedName>
</protein>
<organism evidence="2">
    <name type="scientific">uncultured marine thaumarchaeote AD1000_44_B05</name>
    <dbReference type="NCBI Taxonomy" id="1455917"/>
    <lineage>
        <taxon>Archaea</taxon>
        <taxon>Nitrososphaerota</taxon>
        <taxon>environmental samples</taxon>
    </lineage>
</organism>
<reference evidence="2" key="1">
    <citation type="journal article" date="2014" name="Genome Biol. Evol.">
        <title>Pangenome evidence for extensive interdomain horizontal transfer affecting lineage core and shell genes in uncultured planktonic thaumarchaeota and euryarchaeota.</title>
        <authorList>
            <person name="Deschamps P."/>
            <person name="Zivanovic Y."/>
            <person name="Moreira D."/>
            <person name="Rodriguez-Valera F."/>
            <person name="Lopez-Garcia P."/>
        </authorList>
    </citation>
    <scope>NUCLEOTIDE SEQUENCE</scope>
</reference>
<keyword evidence="2" id="KW-0547">Nucleotide-binding</keyword>
<evidence type="ECO:0000256" key="1">
    <source>
        <dbReference type="ARBA" id="ARBA00023125"/>
    </source>
</evidence>
<keyword evidence="2" id="KW-0347">Helicase</keyword>
<dbReference type="InterPro" id="IPR012340">
    <property type="entry name" value="NA-bd_OB-fold"/>
</dbReference>
<dbReference type="EMBL" id="KF900417">
    <property type="protein sequence ID" value="AIE94206.1"/>
    <property type="molecule type" value="Genomic_DNA"/>
</dbReference>
<proteinExistence type="predicted"/>